<dbReference type="Pfam" id="PF01425">
    <property type="entry name" value="Amidase"/>
    <property type="match status" value="1"/>
</dbReference>
<dbReference type="GO" id="GO:0003824">
    <property type="term" value="F:catalytic activity"/>
    <property type="evidence" value="ECO:0007669"/>
    <property type="project" value="InterPro"/>
</dbReference>
<feature type="region of interest" description="Disordered" evidence="1">
    <location>
        <begin position="1"/>
        <end position="32"/>
    </location>
</feature>
<gene>
    <name evidence="3" type="ORF">EJB05_29209</name>
</gene>
<dbReference type="AlphaFoldDB" id="A0A5J9USZ7"/>
<dbReference type="InterPro" id="IPR036928">
    <property type="entry name" value="AS_sf"/>
</dbReference>
<evidence type="ECO:0000313" key="3">
    <source>
        <dbReference type="EMBL" id="TVU26655.1"/>
    </source>
</evidence>
<name>A0A5J9USZ7_9POAL</name>
<dbReference type="Gene3D" id="3.90.1300.10">
    <property type="entry name" value="Amidase signature (AS) domain"/>
    <property type="match status" value="1"/>
</dbReference>
<dbReference type="PANTHER" id="PTHR11895">
    <property type="entry name" value="TRANSAMIDASE"/>
    <property type="match status" value="1"/>
</dbReference>
<dbReference type="EMBL" id="RWGY01000013">
    <property type="protein sequence ID" value="TVU26655.1"/>
    <property type="molecule type" value="Genomic_DNA"/>
</dbReference>
<protein>
    <recommendedName>
        <fullName evidence="2">Amidase domain-containing protein</fullName>
    </recommendedName>
</protein>
<comment type="caution">
    <text evidence="3">The sequence shown here is derived from an EMBL/GenBank/DDBJ whole genome shotgun (WGS) entry which is preliminary data.</text>
</comment>
<evidence type="ECO:0000259" key="2">
    <source>
        <dbReference type="Pfam" id="PF01425"/>
    </source>
</evidence>
<dbReference type="InterPro" id="IPR000120">
    <property type="entry name" value="Amidase"/>
</dbReference>
<feature type="domain" description="Amidase" evidence="2">
    <location>
        <begin position="1"/>
        <end position="85"/>
    </location>
</feature>
<dbReference type="InterPro" id="IPR023631">
    <property type="entry name" value="Amidase_dom"/>
</dbReference>
<evidence type="ECO:0000256" key="1">
    <source>
        <dbReference type="SAM" id="MobiDB-lite"/>
    </source>
</evidence>
<evidence type="ECO:0000313" key="4">
    <source>
        <dbReference type="Proteomes" id="UP000324897"/>
    </source>
</evidence>
<dbReference type="Gramene" id="TVU26655">
    <property type="protein sequence ID" value="TVU26655"/>
    <property type="gene ID" value="EJB05_29209"/>
</dbReference>
<keyword evidence="4" id="KW-1185">Reference proteome</keyword>
<dbReference type="PANTHER" id="PTHR11895:SF135">
    <property type="entry name" value="AMIDASE FAMILY PROTEIN, EXPRESSED"/>
    <property type="match status" value="1"/>
</dbReference>
<dbReference type="Proteomes" id="UP000324897">
    <property type="component" value="Chromosome 2"/>
</dbReference>
<accession>A0A5J9USZ7</accession>
<organism evidence="3 4">
    <name type="scientific">Eragrostis curvula</name>
    <name type="common">weeping love grass</name>
    <dbReference type="NCBI Taxonomy" id="38414"/>
    <lineage>
        <taxon>Eukaryota</taxon>
        <taxon>Viridiplantae</taxon>
        <taxon>Streptophyta</taxon>
        <taxon>Embryophyta</taxon>
        <taxon>Tracheophyta</taxon>
        <taxon>Spermatophyta</taxon>
        <taxon>Magnoliopsida</taxon>
        <taxon>Liliopsida</taxon>
        <taxon>Poales</taxon>
        <taxon>Poaceae</taxon>
        <taxon>PACMAD clade</taxon>
        <taxon>Chloridoideae</taxon>
        <taxon>Eragrostideae</taxon>
        <taxon>Eragrostidinae</taxon>
        <taxon>Eragrostis</taxon>
    </lineage>
</organism>
<dbReference type="SUPFAM" id="SSF75304">
    <property type="entry name" value="Amidase signature (AS) enzymes"/>
    <property type="match status" value="1"/>
</dbReference>
<sequence length="94" mass="9021">MHELGAGTSGINPHHGSTRNPYDVAKVSGGSSGGSAAAVCAGLCPVALGADGGGSVRMPAALCGVVGFKPTAGRLSNSGCATVPSLKVLNTIMN</sequence>
<dbReference type="OrthoDB" id="421993at2759"/>
<reference evidence="3 4" key="1">
    <citation type="journal article" date="2019" name="Sci. Rep.">
        <title>A high-quality genome of Eragrostis curvula grass provides insights into Poaceae evolution and supports new strategies to enhance forage quality.</title>
        <authorList>
            <person name="Carballo J."/>
            <person name="Santos B.A.C.M."/>
            <person name="Zappacosta D."/>
            <person name="Garbus I."/>
            <person name="Selva J.P."/>
            <person name="Gallo C.A."/>
            <person name="Diaz A."/>
            <person name="Albertini E."/>
            <person name="Caccamo M."/>
            <person name="Echenique V."/>
        </authorList>
    </citation>
    <scope>NUCLEOTIDE SEQUENCE [LARGE SCALE GENOMIC DNA]</scope>
    <source>
        <strain evidence="4">cv. Victoria</strain>
        <tissue evidence="3">Leaf</tissue>
    </source>
</reference>
<proteinExistence type="predicted"/>